<sequence length="73" mass="8639">MNSTDQLNFRILKTKFMKLLEDKFYLENSRIHVLATFLDRASRTTIRPILSSSTRRRRNGYSKKSVNKKGTRC</sequence>
<accession>A0A915EPH3</accession>
<name>A0A915EPH3_9BILA</name>
<evidence type="ECO:0000256" key="1">
    <source>
        <dbReference type="SAM" id="MobiDB-lite"/>
    </source>
</evidence>
<keyword evidence="2" id="KW-1185">Reference proteome</keyword>
<dbReference type="Proteomes" id="UP000887574">
    <property type="component" value="Unplaced"/>
</dbReference>
<feature type="region of interest" description="Disordered" evidence="1">
    <location>
        <begin position="49"/>
        <end position="73"/>
    </location>
</feature>
<dbReference type="AlphaFoldDB" id="A0A915EPH3"/>
<organism evidence="2 3">
    <name type="scientific">Ditylenchus dipsaci</name>
    <dbReference type="NCBI Taxonomy" id="166011"/>
    <lineage>
        <taxon>Eukaryota</taxon>
        <taxon>Metazoa</taxon>
        <taxon>Ecdysozoa</taxon>
        <taxon>Nematoda</taxon>
        <taxon>Chromadorea</taxon>
        <taxon>Rhabditida</taxon>
        <taxon>Tylenchina</taxon>
        <taxon>Tylenchomorpha</taxon>
        <taxon>Sphaerularioidea</taxon>
        <taxon>Anguinidae</taxon>
        <taxon>Anguininae</taxon>
        <taxon>Ditylenchus</taxon>
    </lineage>
</organism>
<evidence type="ECO:0000313" key="3">
    <source>
        <dbReference type="WBParaSite" id="jg81"/>
    </source>
</evidence>
<reference evidence="3" key="1">
    <citation type="submission" date="2022-11" db="UniProtKB">
        <authorList>
            <consortium name="WormBaseParasite"/>
        </authorList>
    </citation>
    <scope>IDENTIFICATION</scope>
</reference>
<proteinExistence type="predicted"/>
<dbReference type="WBParaSite" id="jg81">
    <property type="protein sequence ID" value="jg81"/>
    <property type="gene ID" value="jg81"/>
</dbReference>
<evidence type="ECO:0000313" key="2">
    <source>
        <dbReference type="Proteomes" id="UP000887574"/>
    </source>
</evidence>
<feature type="compositionally biased region" description="Basic residues" evidence="1">
    <location>
        <begin position="54"/>
        <end position="73"/>
    </location>
</feature>
<protein>
    <submittedName>
        <fullName evidence="3">Uncharacterized protein</fullName>
    </submittedName>
</protein>